<evidence type="ECO:0000313" key="2">
    <source>
        <dbReference type="Proteomes" id="UP001297600"/>
    </source>
</evidence>
<dbReference type="RefSeq" id="WP_237978036.1">
    <property type="nucleotide sequence ID" value="NZ_JAKNCT010000003.1"/>
</dbReference>
<comment type="caution">
    <text evidence="1">The sequence shown here is derived from an EMBL/GenBank/DDBJ whole genome shotgun (WGS) entry which is preliminary data.</text>
</comment>
<dbReference type="Gene3D" id="3.40.50.2000">
    <property type="entry name" value="Glycogen Phosphorylase B"/>
    <property type="match status" value="1"/>
</dbReference>
<dbReference type="EMBL" id="JAKNCT010000003">
    <property type="protein sequence ID" value="MCG5030378.1"/>
    <property type="molecule type" value="Genomic_DNA"/>
</dbReference>
<evidence type="ECO:0000313" key="1">
    <source>
        <dbReference type="EMBL" id="MCG5030378.1"/>
    </source>
</evidence>
<protein>
    <submittedName>
        <fullName evidence="1">Uncharacterized protein</fullName>
    </submittedName>
</protein>
<accession>A0ABS9MP34</accession>
<organism evidence="1 2">
    <name type="scientific">Mesosutterella porci</name>
    <dbReference type="NCBI Taxonomy" id="2915351"/>
    <lineage>
        <taxon>Bacteria</taxon>
        <taxon>Pseudomonadati</taxon>
        <taxon>Pseudomonadota</taxon>
        <taxon>Betaproteobacteria</taxon>
        <taxon>Burkholderiales</taxon>
        <taxon>Sutterellaceae</taxon>
        <taxon>Mesosutterella</taxon>
    </lineage>
</organism>
<dbReference type="Proteomes" id="UP001297600">
    <property type="component" value="Unassembled WGS sequence"/>
</dbReference>
<gene>
    <name evidence="1" type="ORF">MAF45_02795</name>
</gene>
<sequence length="330" mass="37511">MKKLFFTWSGMGDNLVLLAAAYNYFKLTGEKAIIGTNFKNLTKLCPYVEAIDWFTFNKLNSNEGSKLIEQAMVEDLEPTFITASSYKYLAPSFKNNVTCWPRKHMITTYCERMGLSGEIEIKIPLDFGFPIKNKEDQYICIMTGGLQNYKAIPCEIMQPIIDYFSDKVSFVQLGGKKDRLLKSVKDCRGLDILDSLRLLKNSLFFIGGVGGLIHLAKAANCNSLVLQSTGEPISCTFYKNNILVKAIDYCDLCAKNLRDPQHQPCFYNYKCVRNIKSSDIIKAIKNNFDKLSTRSNIIQTEIAESNPANKLEDFLHSKATLWCDQAFYRD</sequence>
<name>A0ABS9MP34_9BURK</name>
<reference evidence="1 2" key="1">
    <citation type="submission" date="2022-02" db="EMBL/GenBank/DDBJ databases">
        <title>Mesosutterella porci, a novel member of the family Sutterellaceae from pig feces.</title>
        <authorList>
            <person name="Wylensek D."/>
            <person name="Clavel T."/>
        </authorList>
    </citation>
    <scope>NUCLEOTIDE SEQUENCE [LARGE SCALE GENOMIC DNA]</scope>
    <source>
        <strain evidence="2">oilRF-744-wt-GAM-9</strain>
    </source>
</reference>
<proteinExistence type="predicted"/>
<keyword evidence="2" id="KW-1185">Reference proteome</keyword>
<dbReference type="SUPFAM" id="SSF53756">
    <property type="entry name" value="UDP-Glycosyltransferase/glycogen phosphorylase"/>
    <property type="match status" value="1"/>
</dbReference>